<feature type="region of interest" description="Disordered" evidence="1">
    <location>
        <begin position="1"/>
        <end position="25"/>
    </location>
</feature>
<keyword evidence="2" id="KW-1133">Transmembrane helix</keyword>
<evidence type="ECO:0000313" key="4">
    <source>
        <dbReference type="Proteomes" id="UP000221165"/>
    </source>
</evidence>
<dbReference type="OrthoDB" id="333987at2759"/>
<feature type="region of interest" description="Disordered" evidence="1">
    <location>
        <begin position="75"/>
        <end position="122"/>
    </location>
</feature>
<organism evidence="3 4">
    <name type="scientific">Cystoisospora suis</name>
    <dbReference type="NCBI Taxonomy" id="483139"/>
    <lineage>
        <taxon>Eukaryota</taxon>
        <taxon>Sar</taxon>
        <taxon>Alveolata</taxon>
        <taxon>Apicomplexa</taxon>
        <taxon>Conoidasida</taxon>
        <taxon>Coccidia</taxon>
        <taxon>Eucoccidiorida</taxon>
        <taxon>Eimeriorina</taxon>
        <taxon>Sarcocystidae</taxon>
        <taxon>Cystoisospora</taxon>
    </lineage>
</organism>
<feature type="region of interest" description="Disordered" evidence="1">
    <location>
        <begin position="446"/>
        <end position="475"/>
    </location>
</feature>
<sequence>MSRRHRGPRSACSRVLPSPPSSGRVAVACTDTSSFATTDNHRSSVACDADACVTGHTPPKAIGVGDTARQMSLQPEHTAHGSNGSGEGARFEESGVREPPSSNNCCARTPGGQMLSTPEESAADVVSTAASSFTSLPPLSPAQQTRAKIGRERLEFGSCGTDVPVTDVTAEGKRRRDTLRHRKQVTPRENNFFQQDATGEDRTSDSQETVVGWFTRDKRREGLSRTEKGSLFLYLLVARGIQQTVHFFYRLGAHPLLGWGLLCFLVIQEHQLQSMYHRGCVELDALNATCGHTRRLGAATERHFVPQSQAFSPRKALAARERNQPALYHETAPATWGILGDARTQCTCMMILGMAGGVFVLLAILCHTVVALCSVCLRMKCVVGRQESNHRHESDQDVNSSVHGDNIRDLRSKSPTSEGSKREGPYPALCGDQETSDDSWRYRLNSSAEGSHSHDQATQTDDLPQVLGSGVESGSRCVQGSPVHVIGKALSSYSSTPKDGDNNSGVCTPLVDREQFGTSHEPETFYIGDDDGDSLVALTGCPSDEVVCFSKGGSVSSLVW</sequence>
<evidence type="ECO:0000256" key="2">
    <source>
        <dbReference type="SAM" id="Phobius"/>
    </source>
</evidence>
<keyword evidence="4" id="KW-1185">Reference proteome</keyword>
<dbReference type="VEuPathDB" id="ToxoDB:CSUI_006412"/>
<feature type="transmembrane region" description="Helical" evidence="2">
    <location>
        <begin position="349"/>
        <end position="377"/>
    </location>
</feature>
<protein>
    <submittedName>
        <fullName evidence="3">Transmembrane protein</fullName>
    </submittedName>
</protein>
<accession>A0A2C6KRU9</accession>
<feature type="compositionally biased region" description="Polar residues" evidence="1">
    <location>
        <begin position="446"/>
        <end position="462"/>
    </location>
</feature>
<dbReference type="Proteomes" id="UP000221165">
    <property type="component" value="Unassembled WGS sequence"/>
</dbReference>
<dbReference type="AlphaFoldDB" id="A0A2C6KRU9"/>
<keyword evidence="2 3" id="KW-0812">Transmembrane</keyword>
<reference evidence="3 4" key="1">
    <citation type="journal article" date="2017" name="Int. J. Parasitol.">
        <title>The genome of the protozoan parasite Cystoisospora suis and a reverse vaccinology approach to identify vaccine candidates.</title>
        <authorList>
            <person name="Palmieri N."/>
            <person name="Shrestha A."/>
            <person name="Ruttkowski B."/>
            <person name="Beck T."/>
            <person name="Vogl C."/>
            <person name="Tomley F."/>
            <person name="Blake D.P."/>
            <person name="Joachim A."/>
        </authorList>
    </citation>
    <scope>NUCLEOTIDE SEQUENCE [LARGE SCALE GENOMIC DNA]</scope>
    <source>
        <strain evidence="3 4">Wien I</strain>
    </source>
</reference>
<evidence type="ECO:0000256" key="1">
    <source>
        <dbReference type="SAM" id="MobiDB-lite"/>
    </source>
</evidence>
<keyword evidence="2" id="KW-0472">Membrane</keyword>
<name>A0A2C6KRU9_9APIC</name>
<dbReference type="EMBL" id="MIGC01003243">
    <property type="protein sequence ID" value="PHJ19759.1"/>
    <property type="molecule type" value="Genomic_DNA"/>
</dbReference>
<proteinExistence type="predicted"/>
<evidence type="ECO:0000313" key="3">
    <source>
        <dbReference type="EMBL" id="PHJ19759.1"/>
    </source>
</evidence>
<dbReference type="RefSeq" id="XP_067921455.1">
    <property type="nucleotide sequence ID" value="XM_068066572.1"/>
</dbReference>
<dbReference type="GeneID" id="94429783"/>
<feature type="region of interest" description="Disordered" evidence="1">
    <location>
        <begin position="387"/>
        <end position="434"/>
    </location>
</feature>
<comment type="caution">
    <text evidence="3">The sequence shown here is derived from an EMBL/GenBank/DDBJ whole genome shotgun (WGS) entry which is preliminary data.</text>
</comment>
<gene>
    <name evidence="3" type="ORF">CSUI_006412</name>
</gene>